<dbReference type="SUPFAM" id="SSF53335">
    <property type="entry name" value="S-adenosyl-L-methionine-dependent methyltransferases"/>
    <property type="match status" value="1"/>
</dbReference>
<evidence type="ECO:0000313" key="2">
    <source>
        <dbReference type="Proteomes" id="UP001144323"/>
    </source>
</evidence>
<dbReference type="InterPro" id="IPR029063">
    <property type="entry name" value="SAM-dependent_MTases_sf"/>
</dbReference>
<organism evidence="1 2">
    <name type="scientific">Methylocystis echinoides</name>
    <dbReference type="NCBI Taxonomy" id="29468"/>
    <lineage>
        <taxon>Bacteria</taxon>
        <taxon>Pseudomonadati</taxon>
        <taxon>Pseudomonadota</taxon>
        <taxon>Alphaproteobacteria</taxon>
        <taxon>Hyphomicrobiales</taxon>
        <taxon>Methylocystaceae</taxon>
        <taxon>Methylocystis</taxon>
    </lineage>
</organism>
<gene>
    <name evidence="1" type="ORF">LMG27198_01360</name>
</gene>
<evidence type="ECO:0008006" key="3">
    <source>
        <dbReference type="Google" id="ProtNLM"/>
    </source>
</evidence>
<sequence length="184" mass="20704">MDLGCHQGQFLKKVISQFDVRGVGSDDWSESQKGPESISWEYFKADLDKELPWPMEVDVISAFEVLEHMIDTDGFLKRVFDKLRAGGYVLISTPNINSLRNRVTVPFGAYPVGLEYRNLIHHVRLYNAKLLARHLRDSGFIDIRVRGVSFLPLSGKFGATELSAKLANLMPALCNNILAIGRKP</sequence>
<comment type="caution">
    <text evidence="1">The sequence shown here is derived from an EMBL/GenBank/DDBJ whole genome shotgun (WGS) entry which is preliminary data.</text>
</comment>
<dbReference type="Gene3D" id="3.40.50.150">
    <property type="entry name" value="Vaccinia Virus protein VP39"/>
    <property type="match status" value="1"/>
</dbReference>
<reference evidence="1" key="1">
    <citation type="journal article" date="2023" name="Int. J. Syst. Evol. Microbiol.">
        <title>Methylocystis iwaonis sp. nov., a type II methane-oxidizing bacterium from surface soil of a rice paddy field in Japan, and emended description of the genus Methylocystis (ex Whittenbury et al. 1970) Bowman et al. 1993.</title>
        <authorList>
            <person name="Kaise H."/>
            <person name="Sawadogo J.B."/>
            <person name="Alam M.S."/>
            <person name="Ueno C."/>
            <person name="Dianou D."/>
            <person name="Shinjo R."/>
            <person name="Asakawa S."/>
        </authorList>
    </citation>
    <scope>NUCLEOTIDE SEQUENCE</scope>
    <source>
        <strain evidence="1">LMG27198</strain>
    </source>
</reference>
<dbReference type="Proteomes" id="UP001144323">
    <property type="component" value="Unassembled WGS sequence"/>
</dbReference>
<evidence type="ECO:0000313" key="1">
    <source>
        <dbReference type="EMBL" id="GLI91144.1"/>
    </source>
</evidence>
<accession>A0A9W6GQM6</accession>
<name>A0A9W6GQM6_9HYPH</name>
<proteinExistence type="predicted"/>
<protein>
    <recommendedName>
        <fullName evidence="3">Class I SAM-dependent methyltransferase</fullName>
    </recommendedName>
</protein>
<dbReference type="CDD" id="cd02440">
    <property type="entry name" value="AdoMet_MTases"/>
    <property type="match status" value="1"/>
</dbReference>
<dbReference type="AlphaFoldDB" id="A0A9W6GQM6"/>
<dbReference type="Pfam" id="PF13489">
    <property type="entry name" value="Methyltransf_23"/>
    <property type="match status" value="1"/>
</dbReference>
<dbReference type="EMBL" id="BSEC01000001">
    <property type="protein sequence ID" value="GLI91144.1"/>
    <property type="molecule type" value="Genomic_DNA"/>
</dbReference>
<keyword evidence="2" id="KW-1185">Reference proteome</keyword>